<dbReference type="PROSITE" id="PS00041">
    <property type="entry name" value="HTH_ARAC_FAMILY_1"/>
    <property type="match status" value="1"/>
</dbReference>
<evidence type="ECO:0000313" key="6">
    <source>
        <dbReference type="Proteomes" id="UP000713880"/>
    </source>
</evidence>
<feature type="domain" description="HTH araC/xylS-type" evidence="4">
    <location>
        <begin position="224"/>
        <end position="322"/>
    </location>
</feature>
<dbReference type="Gene3D" id="2.60.120.280">
    <property type="entry name" value="Regulatory protein AraC"/>
    <property type="match status" value="1"/>
</dbReference>
<dbReference type="InterPro" id="IPR003313">
    <property type="entry name" value="AraC-bd"/>
</dbReference>
<evidence type="ECO:0000256" key="1">
    <source>
        <dbReference type="ARBA" id="ARBA00023015"/>
    </source>
</evidence>
<name>A0A938X355_9CLOT</name>
<comment type="caution">
    <text evidence="5">The sequence shown here is derived from an EMBL/GenBank/DDBJ whole genome shotgun (WGS) entry which is preliminary data.</text>
</comment>
<evidence type="ECO:0000256" key="2">
    <source>
        <dbReference type="ARBA" id="ARBA00023125"/>
    </source>
</evidence>
<dbReference type="GO" id="GO:0043565">
    <property type="term" value="F:sequence-specific DNA binding"/>
    <property type="evidence" value="ECO:0007669"/>
    <property type="project" value="InterPro"/>
</dbReference>
<dbReference type="PANTHER" id="PTHR43280">
    <property type="entry name" value="ARAC-FAMILY TRANSCRIPTIONAL REGULATOR"/>
    <property type="match status" value="1"/>
</dbReference>
<evidence type="ECO:0000313" key="5">
    <source>
        <dbReference type="EMBL" id="MBM6827557.1"/>
    </source>
</evidence>
<reference evidence="5" key="2">
    <citation type="journal article" date="2021" name="Sci. Rep.">
        <title>The distribution of antibiotic resistance genes in chicken gut microbiota commensals.</title>
        <authorList>
            <person name="Juricova H."/>
            <person name="Matiasovicova J."/>
            <person name="Kubasova T."/>
            <person name="Cejkova D."/>
            <person name="Rychlik I."/>
        </authorList>
    </citation>
    <scope>NUCLEOTIDE SEQUENCE</scope>
    <source>
        <strain evidence="5">An420c</strain>
    </source>
</reference>
<dbReference type="InterPro" id="IPR018062">
    <property type="entry name" value="HTH_AraC-typ_CS"/>
</dbReference>
<dbReference type="InterPro" id="IPR020449">
    <property type="entry name" value="Tscrpt_reg_AraC-type_HTH"/>
</dbReference>
<dbReference type="InterPro" id="IPR037923">
    <property type="entry name" value="HTH-like"/>
</dbReference>
<protein>
    <submittedName>
        <fullName evidence="5">AraC family transcriptional regulator</fullName>
    </submittedName>
</protein>
<gene>
    <name evidence="5" type="ORF">H6A13_10715</name>
</gene>
<keyword evidence="3" id="KW-0804">Transcription</keyword>
<keyword evidence="1" id="KW-0805">Transcription regulation</keyword>
<accession>A0A938X355</accession>
<dbReference type="AlphaFoldDB" id="A0A938X355"/>
<proteinExistence type="predicted"/>
<dbReference type="Proteomes" id="UP000713880">
    <property type="component" value="Unassembled WGS sequence"/>
</dbReference>
<dbReference type="CDD" id="cd06986">
    <property type="entry name" value="cupin_MmsR-like_N"/>
    <property type="match status" value="1"/>
</dbReference>
<dbReference type="Pfam" id="PF12833">
    <property type="entry name" value="HTH_18"/>
    <property type="match status" value="1"/>
</dbReference>
<dbReference type="SUPFAM" id="SSF51215">
    <property type="entry name" value="Regulatory protein AraC"/>
    <property type="match status" value="1"/>
</dbReference>
<keyword evidence="6" id="KW-1185">Reference proteome</keyword>
<organism evidence="5 6">
    <name type="scientific">Mordavella massiliensis</name>
    <dbReference type="NCBI Taxonomy" id="1871024"/>
    <lineage>
        <taxon>Bacteria</taxon>
        <taxon>Bacillati</taxon>
        <taxon>Bacillota</taxon>
        <taxon>Clostridia</taxon>
        <taxon>Eubacteriales</taxon>
        <taxon>Clostridiaceae</taxon>
        <taxon>Mordavella</taxon>
    </lineage>
</organism>
<dbReference type="EMBL" id="JACJLV010000042">
    <property type="protein sequence ID" value="MBM6827557.1"/>
    <property type="molecule type" value="Genomic_DNA"/>
</dbReference>
<sequence length="328" mass="38516">MDNIPLQCYSEPIEEPGDAGGFCIGKIIRRREQMTDGIGKAEGFRDETYLIIPTESFTEYMAHPLIRAAYLTDVGFFPRAREHYREREEGADQYILIYCTEGKGIIEVEGRKYHLGRSDAFCIPRHKRHRYYADEKEPWSILWVHFKGESISYYPVQECRVIHLSSRASDNRMMVLFKLLFRVLERNYTLGNFIYISQVLALILSEIYFREKMDESTTSDRHVTQVVRYMYQNLNKNLTLSDISREVELSKSYLNAIFKAQTGKSPVEFFIHLKMQEACKLLKSGQMYVYEAAAALGYEDQYYFSRIFKKVVGVSPRDYQNGDYFYPE</sequence>
<dbReference type="GO" id="GO:0003700">
    <property type="term" value="F:DNA-binding transcription factor activity"/>
    <property type="evidence" value="ECO:0007669"/>
    <property type="project" value="InterPro"/>
</dbReference>
<dbReference type="InterPro" id="IPR018060">
    <property type="entry name" value="HTH_AraC"/>
</dbReference>
<evidence type="ECO:0000256" key="3">
    <source>
        <dbReference type="ARBA" id="ARBA00023163"/>
    </source>
</evidence>
<keyword evidence="2" id="KW-0238">DNA-binding</keyword>
<dbReference type="Gene3D" id="1.10.10.60">
    <property type="entry name" value="Homeodomain-like"/>
    <property type="match status" value="2"/>
</dbReference>
<dbReference type="SUPFAM" id="SSF46689">
    <property type="entry name" value="Homeodomain-like"/>
    <property type="match status" value="2"/>
</dbReference>
<dbReference type="PROSITE" id="PS01124">
    <property type="entry name" value="HTH_ARAC_FAMILY_2"/>
    <property type="match status" value="1"/>
</dbReference>
<dbReference type="PANTHER" id="PTHR43280:SF30">
    <property type="entry name" value="MMSAB OPERON REGULATORY PROTEIN"/>
    <property type="match status" value="1"/>
</dbReference>
<dbReference type="Pfam" id="PF02311">
    <property type="entry name" value="AraC_binding"/>
    <property type="match status" value="1"/>
</dbReference>
<evidence type="ECO:0000259" key="4">
    <source>
        <dbReference type="PROSITE" id="PS01124"/>
    </source>
</evidence>
<reference evidence="5" key="1">
    <citation type="submission" date="2020-08" db="EMBL/GenBank/DDBJ databases">
        <authorList>
            <person name="Cejkova D."/>
            <person name="Kubasova T."/>
            <person name="Jahodarova E."/>
            <person name="Rychlik I."/>
        </authorList>
    </citation>
    <scope>NUCLEOTIDE SEQUENCE</scope>
    <source>
        <strain evidence="5">An420c</strain>
    </source>
</reference>
<dbReference type="PRINTS" id="PR00032">
    <property type="entry name" value="HTHARAC"/>
</dbReference>
<dbReference type="InterPro" id="IPR009057">
    <property type="entry name" value="Homeodomain-like_sf"/>
</dbReference>
<dbReference type="SMART" id="SM00342">
    <property type="entry name" value="HTH_ARAC"/>
    <property type="match status" value="1"/>
</dbReference>